<protein>
    <submittedName>
        <fullName evidence="2">Uncharacterized protein</fullName>
    </submittedName>
</protein>
<feature type="compositionally biased region" description="Basic and acidic residues" evidence="1">
    <location>
        <begin position="129"/>
        <end position="139"/>
    </location>
</feature>
<dbReference type="AlphaFoldDB" id="R0KAU3"/>
<evidence type="ECO:0000313" key="3">
    <source>
        <dbReference type="Proteomes" id="UP000016935"/>
    </source>
</evidence>
<sequence>MPTSSRTEPPGNLDLEWASRELIPFLELVFGEQYGREKRPTSHWVHMVLFARFKLDRIPFYEDFPSTIERLRLCLVNPDILTPSERTKFTRVIKQGEQLCIRIFVRHAIRHGTYDLYSLGPDASPDFPRPGKTDGDSQPKRKFPNSQHVAAMDALRNQLNGTSISDKEGETDKKRNNAEHGSDPGHPRHRRNGLGVQSGRPPHAIGGYNVPSGYVPNAPHTGRIPSRTPMTWSQYDSGSMSGYHQPYGPYTGSYGMYGPHIAAPMQMDMPQYQQQVFPHMQNHNGGDPSSYQWTYGAWTGYQMPYQLPQANSFPSATGTNYAAQPLQAPALNQQAWHPRLPRQVYGATAPGQEQDAVHGLGAPAHVSHPNMHMRDFTQEHARRM</sequence>
<dbReference type="Proteomes" id="UP000016935">
    <property type="component" value="Unassembled WGS sequence"/>
</dbReference>
<dbReference type="GeneID" id="19402154"/>
<dbReference type="RefSeq" id="XP_008024867.1">
    <property type="nucleotide sequence ID" value="XM_008026676.1"/>
</dbReference>
<proteinExistence type="predicted"/>
<reference evidence="2 3" key="1">
    <citation type="journal article" date="2012" name="PLoS Pathog.">
        <title>Diverse lifestyles and strategies of plant pathogenesis encoded in the genomes of eighteen Dothideomycetes fungi.</title>
        <authorList>
            <person name="Ohm R.A."/>
            <person name="Feau N."/>
            <person name="Henrissat B."/>
            <person name="Schoch C.L."/>
            <person name="Horwitz B.A."/>
            <person name="Barry K.W."/>
            <person name="Condon B.J."/>
            <person name="Copeland A.C."/>
            <person name="Dhillon B."/>
            <person name="Glaser F."/>
            <person name="Hesse C.N."/>
            <person name="Kosti I."/>
            <person name="LaButti K."/>
            <person name="Lindquist E.A."/>
            <person name="Lucas S."/>
            <person name="Salamov A.A."/>
            <person name="Bradshaw R.E."/>
            <person name="Ciuffetti L."/>
            <person name="Hamelin R.C."/>
            <person name="Kema G.H.J."/>
            <person name="Lawrence C."/>
            <person name="Scott J.A."/>
            <person name="Spatafora J.W."/>
            <person name="Turgeon B.G."/>
            <person name="de Wit P.J.G.M."/>
            <person name="Zhong S."/>
            <person name="Goodwin S.B."/>
            <person name="Grigoriev I.V."/>
        </authorList>
    </citation>
    <scope>NUCLEOTIDE SEQUENCE [LARGE SCALE GENOMIC DNA]</scope>
    <source>
        <strain evidence="3">28A</strain>
    </source>
</reference>
<dbReference type="HOGENOM" id="CLU_719940_0_0_1"/>
<gene>
    <name evidence="2" type="ORF">SETTUDRAFT_19048</name>
</gene>
<dbReference type="OrthoDB" id="3800314at2759"/>
<feature type="region of interest" description="Disordered" evidence="1">
    <location>
        <begin position="120"/>
        <end position="144"/>
    </location>
</feature>
<feature type="region of interest" description="Disordered" evidence="1">
    <location>
        <begin position="160"/>
        <end position="205"/>
    </location>
</feature>
<accession>R0KAU3</accession>
<reference evidence="2 3" key="2">
    <citation type="journal article" date="2013" name="PLoS Genet.">
        <title>Comparative genome structure, secondary metabolite, and effector coding capacity across Cochliobolus pathogens.</title>
        <authorList>
            <person name="Condon B.J."/>
            <person name="Leng Y."/>
            <person name="Wu D."/>
            <person name="Bushley K.E."/>
            <person name="Ohm R.A."/>
            <person name="Otillar R."/>
            <person name="Martin J."/>
            <person name="Schackwitz W."/>
            <person name="Grimwood J."/>
            <person name="MohdZainudin N."/>
            <person name="Xue C."/>
            <person name="Wang R."/>
            <person name="Manning V.A."/>
            <person name="Dhillon B."/>
            <person name="Tu Z.J."/>
            <person name="Steffenson B.J."/>
            <person name="Salamov A."/>
            <person name="Sun H."/>
            <person name="Lowry S."/>
            <person name="LaButti K."/>
            <person name="Han J."/>
            <person name="Copeland A."/>
            <person name="Lindquist E."/>
            <person name="Barry K."/>
            <person name="Schmutz J."/>
            <person name="Baker S.E."/>
            <person name="Ciuffetti L.M."/>
            <person name="Grigoriev I.V."/>
            <person name="Zhong S."/>
            <person name="Turgeon B.G."/>
        </authorList>
    </citation>
    <scope>NUCLEOTIDE SEQUENCE [LARGE SCALE GENOMIC DNA]</scope>
    <source>
        <strain evidence="3">28A</strain>
    </source>
</reference>
<name>R0KAU3_EXST2</name>
<dbReference type="EMBL" id="KB908592">
    <property type="protein sequence ID" value="EOA86534.1"/>
    <property type="molecule type" value="Genomic_DNA"/>
</dbReference>
<organism evidence="2 3">
    <name type="scientific">Exserohilum turcicum (strain 28A)</name>
    <name type="common">Northern leaf blight fungus</name>
    <name type="synonym">Setosphaeria turcica</name>
    <dbReference type="NCBI Taxonomy" id="671987"/>
    <lineage>
        <taxon>Eukaryota</taxon>
        <taxon>Fungi</taxon>
        <taxon>Dikarya</taxon>
        <taxon>Ascomycota</taxon>
        <taxon>Pezizomycotina</taxon>
        <taxon>Dothideomycetes</taxon>
        <taxon>Pleosporomycetidae</taxon>
        <taxon>Pleosporales</taxon>
        <taxon>Pleosporineae</taxon>
        <taxon>Pleosporaceae</taxon>
        <taxon>Exserohilum</taxon>
    </lineage>
</organism>
<evidence type="ECO:0000313" key="2">
    <source>
        <dbReference type="EMBL" id="EOA86534.1"/>
    </source>
</evidence>
<keyword evidence="3" id="KW-1185">Reference proteome</keyword>
<feature type="compositionally biased region" description="Basic and acidic residues" evidence="1">
    <location>
        <begin position="165"/>
        <end position="186"/>
    </location>
</feature>
<evidence type="ECO:0000256" key="1">
    <source>
        <dbReference type="SAM" id="MobiDB-lite"/>
    </source>
</evidence>